<dbReference type="GO" id="GO:0005783">
    <property type="term" value="C:endoplasmic reticulum"/>
    <property type="evidence" value="ECO:0007669"/>
    <property type="project" value="TreeGrafter"/>
</dbReference>
<dbReference type="EMBL" id="CAJOBA010086973">
    <property type="protein sequence ID" value="CAF4467747.1"/>
    <property type="molecule type" value="Genomic_DNA"/>
</dbReference>
<dbReference type="AlphaFoldDB" id="A0A8S2WZC5"/>
<accession>A0A8S2WZC5</accession>
<proteinExistence type="predicted"/>
<dbReference type="GO" id="GO:0005793">
    <property type="term" value="C:endoplasmic reticulum-Golgi intermediate compartment"/>
    <property type="evidence" value="ECO:0007669"/>
    <property type="project" value="TreeGrafter"/>
</dbReference>
<dbReference type="GO" id="GO:0006891">
    <property type="term" value="P:intra-Golgi vesicle-mediated transport"/>
    <property type="evidence" value="ECO:0007669"/>
    <property type="project" value="TreeGrafter"/>
</dbReference>
<dbReference type="GO" id="GO:0009306">
    <property type="term" value="P:protein secretion"/>
    <property type="evidence" value="ECO:0007669"/>
    <property type="project" value="TreeGrafter"/>
</dbReference>
<evidence type="ECO:0000313" key="3">
    <source>
        <dbReference type="EMBL" id="CAF4467747.1"/>
    </source>
</evidence>
<feature type="non-terminal residue" evidence="3">
    <location>
        <position position="1"/>
    </location>
</feature>
<reference evidence="3" key="1">
    <citation type="submission" date="2021-02" db="EMBL/GenBank/DDBJ databases">
        <authorList>
            <person name="Nowell W R."/>
        </authorList>
    </citation>
    <scope>NUCLEOTIDE SEQUENCE</scope>
</reference>
<dbReference type="Pfam" id="PF01602">
    <property type="entry name" value="Adaptin_N"/>
    <property type="match status" value="1"/>
</dbReference>
<evidence type="ECO:0000313" key="4">
    <source>
        <dbReference type="Proteomes" id="UP000682733"/>
    </source>
</evidence>
<gene>
    <name evidence="2" type="ORF">OVA965_LOCUS44022</name>
    <name evidence="3" type="ORF">TMI583_LOCUS46549</name>
</gene>
<dbReference type="InterPro" id="IPR017106">
    <property type="entry name" value="Coatomer_gsu"/>
</dbReference>
<dbReference type="Gene3D" id="1.25.10.10">
    <property type="entry name" value="Leucine-rich Repeat Variant"/>
    <property type="match status" value="1"/>
</dbReference>
<dbReference type="PANTHER" id="PTHR10261:SF0">
    <property type="entry name" value="COATOMER SUBUNIT GAMMA-2"/>
    <property type="match status" value="1"/>
</dbReference>
<evidence type="ECO:0000259" key="1">
    <source>
        <dbReference type="Pfam" id="PF01602"/>
    </source>
</evidence>
<dbReference type="InterPro" id="IPR016024">
    <property type="entry name" value="ARM-type_fold"/>
</dbReference>
<dbReference type="SUPFAM" id="SSF48371">
    <property type="entry name" value="ARM repeat"/>
    <property type="match status" value="1"/>
</dbReference>
<protein>
    <recommendedName>
        <fullName evidence="1">Clathrin/coatomer adaptor adaptin-like N-terminal domain-containing protein</fullName>
    </recommendedName>
</protein>
<dbReference type="GO" id="GO:0072384">
    <property type="term" value="P:organelle transport along microtubule"/>
    <property type="evidence" value="ECO:0007669"/>
    <property type="project" value="TreeGrafter"/>
</dbReference>
<dbReference type="GO" id="GO:0006888">
    <property type="term" value="P:endoplasmic reticulum to Golgi vesicle-mediated transport"/>
    <property type="evidence" value="ECO:0007669"/>
    <property type="project" value="TreeGrafter"/>
</dbReference>
<name>A0A8S2WZC5_9BILA</name>
<dbReference type="Proteomes" id="UP000677228">
    <property type="component" value="Unassembled WGS sequence"/>
</dbReference>
<dbReference type="InterPro" id="IPR002553">
    <property type="entry name" value="Clathrin/coatomer_adapt-like_N"/>
</dbReference>
<dbReference type="GO" id="GO:0030126">
    <property type="term" value="C:COPI vesicle coat"/>
    <property type="evidence" value="ECO:0007669"/>
    <property type="project" value="TreeGrafter"/>
</dbReference>
<comment type="caution">
    <text evidence="3">The sequence shown here is derived from an EMBL/GenBank/DDBJ whole genome shotgun (WGS) entry which is preliminary data.</text>
</comment>
<dbReference type="GO" id="GO:0000139">
    <property type="term" value="C:Golgi membrane"/>
    <property type="evidence" value="ECO:0007669"/>
    <property type="project" value="TreeGrafter"/>
</dbReference>
<dbReference type="PANTHER" id="PTHR10261">
    <property type="entry name" value="COATOMER SUBUNIT GAMMA"/>
    <property type="match status" value="1"/>
</dbReference>
<evidence type="ECO:0000313" key="2">
    <source>
        <dbReference type="EMBL" id="CAF1636255.1"/>
    </source>
</evidence>
<dbReference type="InterPro" id="IPR011989">
    <property type="entry name" value="ARM-like"/>
</dbReference>
<feature type="non-terminal residue" evidence="3">
    <location>
        <position position="116"/>
    </location>
</feature>
<organism evidence="3 4">
    <name type="scientific">Didymodactylos carnosus</name>
    <dbReference type="NCBI Taxonomy" id="1234261"/>
    <lineage>
        <taxon>Eukaryota</taxon>
        <taxon>Metazoa</taxon>
        <taxon>Spiralia</taxon>
        <taxon>Gnathifera</taxon>
        <taxon>Rotifera</taxon>
        <taxon>Eurotatoria</taxon>
        <taxon>Bdelloidea</taxon>
        <taxon>Philodinida</taxon>
        <taxon>Philodinidae</taxon>
        <taxon>Didymodactylos</taxon>
    </lineage>
</organism>
<dbReference type="GO" id="GO:0006886">
    <property type="term" value="P:intracellular protein transport"/>
    <property type="evidence" value="ECO:0007669"/>
    <property type="project" value="InterPro"/>
</dbReference>
<feature type="domain" description="Clathrin/coatomer adaptor adaptin-like N-terminal" evidence="1">
    <location>
        <begin position="1"/>
        <end position="116"/>
    </location>
</feature>
<dbReference type="Proteomes" id="UP000682733">
    <property type="component" value="Unassembled WGS sequence"/>
</dbReference>
<sequence>IRIAANLLNEEGEGTDSSVYDFIDSCLRHKNEMVIYEAASTIISLKCVTPKELSSAVNVLQLFLTSTKSVLRYAAVRTLNKVAIQYPAAVTACNVDLETLITDSNRSIATLAITTL</sequence>
<dbReference type="EMBL" id="CAJNOK010060711">
    <property type="protein sequence ID" value="CAF1636255.1"/>
    <property type="molecule type" value="Genomic_DNA"/>
</dbReference>